<dbReference type="PANTHER" id="PTHR37471">
    <property type="entry name" value="UNNAMED PRODUCT"/>
    <property type="match status" value="1"/>
</dbReference>
<sequence length="548" mass="62305">MLNDSRREYFAIRFVIILLSAIGPLCTAYTATLLRRVFVSTRGPSLEVIAQAAWENAHWSSLSPFQWYCVAEAAFYLFFLWYRTHLQREALHPPLRSKADRQALFAKVVSEMHDPEKFLSGWFRGAKVEDIGREDLKGFAAWAFFEGRTTEEDAEELEEITVKMEGLIGRKFKAGRGTARGLRLTVDPIEMSTRCLLWYTIIMLVDTVAHIRMLRYGMKYYSTADSTLKVFPPRPLAEITATAASPAENISYWLRPHTSKTRLPVVFLHGIGVGLHPHIEFLHELDEGLNAKSGADDKVGILTIEVLQISSRLTHSIPTREEFLEQMTQILDSTPGYERFVLCSHSYGSVFTTYLLTHDALAARVAGTLLLDPVTIMLHMPDVAYNFTVREPRHANEWELWYFASKDPGVSHTLGRHFFWSQNVLWRERIMELVGQGSRVTVSLASRDLIVDTQAVGAYLARGEVPDPVIVEGKGERQRHMELGTHEAEQKGVDGKGEVEVEGWKKKAFTGKGLEVLWWDGFDHAQVFDDRATRAKLVDVLVEYSRDR</sequence>
<dbReference type="SUPFAM" id="SSF53474">
    <property type="entry name" value="alpha/beta-Hydrolases"/>
    <property type="match status" value="1"/>
</dbReference>
<comment type="caution">
    <text evidence="2">The sequence shown here is derived from an EMBL/GenBank/DDBJ whole genome shotgun (WGS) entry which is preliminary data.</text>
</comment>
<dbReference type="EMBL" id="JAVFHQ010000074">
    <property type="protein sequence ID" value="KAK4540119.1"/>
    <property type="molecule type" value="Genomic_DNA"/>
</dbReference>
<keyword evidence="1" id="KW-0812">Transmembrane</keyword>
<keyword evidence="1" id="KW-1133">Transmembrane helix</keyword>
<evidence type="ECO:0000313" key="3">
    <source>
        <dbReference type="Proteomes" id="UP001324427"/>
    </source>
</evidence>
<accession>A0AAV9J628</accession>
<evidence type="ECO:0000313" key="2">
    <source>
        <dbReference type="EMBL" id="KAK4540119.1"/>
    </source>
</evidence>
<keyword evidence="3" id="KW-1185">Reference proteome</keyword>
<organism evidence="2 3">
    <name type="scientific">Oleoguttula mirabilis</name>
    <dbReference type="NCBI Taxonomy" id="1507867"/>
    <lineage>
        <taxon>Eukaryota</taxon>
        <taxon>Fungi</taxon>
        <taxon>Dikarya</taxon>
        <taxon>Ascomycota</taxon>
        <taxon>Pezizomycotina</taxon>
        <taxon>Dothideomycetes</taxon>
        <taxon>Dothideomycetidae</taxon>
        <taxon>Mycosphaerellales</taxon>
        <taxon>Teratosphaeriaceae</taxon>
        <taxon>Oleoguttula</taxon>
    </lineage>
</organism>
<feature type="transmembrane region" description="Helical" evidence="1">
    <location>
        <begin position="12"/>
        <end position="34"/>
    </location>
</feature>
<protein>
    <recommendedName>
        <fullName evidence="4">AB hydrolase-1 domain-containing protein</fullName>
    </recommendedName>
</protein>
<gene>
    <name evidence="2" type="ORF">LTR36_009784</name>
</gene>
<dbReference type="AlphaFoldDB" id="A0AAV9J628"/>
<proteinExistence type="predicted"/>
<dbReference type="PANTHER" id="PTHR37471:SF1">
    <property type="entry name" value="AB HYDROLASE-1 DOMAIN-CONTAINING PROTEIN"/>
    <property type="match status" value="1"/>
</dbReference>
<dbReference type="InterPro" id="IPR029058">
    <property type="entry name" value="AB_hydrolase_fold"/>
</dbReference>
<dbReference type="Gene3D" id="3.40.50.1820">
    <property type="entry name" value="alpha/beta hydrolase"/>
    <property type="match status" value="1"/>
</dbReference>
<keyword evidence="1" id="KW-0472">Membrane</keyword>
<reference evidence="2 3" key="1">
    <citation type="submission" date="2021-11" db="EMBL/GenBank/DDBJ databases">
        <title>Black yeast isolated from Biological Soil Crust.</title>
        <authorList>
            <person name="Kurbessoian T."/>
        </authorList>
    </citation>
    <scope>NUCLEOTIDE SEQUENCE [LARGE SCALE GENOMIC DNA]</scope>
    <source>
        <strain evidence="2 3">CCFEE 5522</strain>
    </source>
</reference>
<evidence type="ECO:0000256" key="1">
    <source>
        <dbReference type="SAM" id="Phobius"/>
    </source>
</evidence>
<evidence type="ECO:0008006" key="4">
    <source>
        <dbReference type="Google" id="ProtNLM"/>
    </source>
</evidence>
<dbReference type="Proteomes" id="UP001324427">
    <property type="component" value="Unassembled WGS sequence"/>
</dbReference>
<name>A0AAV9J628_9PEZI</name>